<dbReference type="GO" id="GO:0005198">
    <property type="term" value="F:structural molecule activity"/>
    <property type="evidence" value="ECO:0007669"/>
    <property type="project" value="InterPro"/>
</dbReference>
<evidence type="ECO:0000256" key="2">
    <source>
        <dbReference type="ARBA" id="ARBA00004117"/>
    </source>
</evidence>
<comment type="function">
    <text evidence="1 6">Assembles around the rod to form the L-ring and probably protects the motor/basal body from shearing forces during rotation.</text>
</comment>
<dbReference type="AlphaFoldDB" id="A0A239BML7"/>
<keyword evidence="5 6" id="KW-0975">Bacterial flagellum</keyword>
<keyword evidence="7" id="KW-0282">Flagellum</keyword>
<evidence type="ECO:0000313" key="8">
    <source>
        <dbReference type="Proteomes" id="UP000198407"/>
    </source>
</evidence>
<dbReference type="HAMAP" id="MF_00416">
    <property type="entry name" value="FlgI"/>
    <property type="match status" value="1"/>
</dbReference>
<dbReference type="STRING" id="1215104.GCA_000730585_01083"/>
<comment type="subunit">
    <text evidence="6">The basal body constitutes a major portion of the flagellar organelle and consists of four rings (L,P,S, and M) mounted on a central rod.</text>
</comment>
<evidence type="ECO:0000256" key="5">
    <source>
        <dbReference type="ARBA" id="ARBA00023143"/>
    </source>
</evidence>
<reference evidence="8" key="1">
    <citation type="submission" date="2017-06" db="EMBL/GenBank/DDBJ databases">
        <authorList>
            <person name="Varghese N."/>
            <person name="Submissions S."/>
        </authorList>
    </citation>
    <scope>NUCLEOTIDE SEQUENCE [LARGE SCALE GENOMIC DNA]</scope>
    <source>
        <strain evidence="8">DSM 22348</strain>
    </source>
</reference>
<protein>
    <recommendedName>
        <fullName evidence="6">Flagellar P-ring protein</fullName>
    </recommendedName>
    <alternativeName>
        <fullName evidence="6">Basal body P-ring protein</fullName>
    </alternativeName>
</protein>
<dbReference type="InterPro" id="IPR001782">
    <property type="entry name" value="Flag_FlgI"/>
</dbReference>
<dbReference type="PANTHER" id="PTHR30381">
    <property type="entry name" value="FLAGELLAR P-RING PERIPLASMIC PROTEIN FLGI"/>
    <property type="match status" value="1"/>
</dbReference>
<dbReference type="GO" id="GO:0030288">
    <property type="term" value="C:outer membrane-bounded periplasmic space"/>
    <property type="evidence" value="ECO:0007669"/>
    <property type="project" value="InterPro"/>
</dbReference>
<keyword evidence="7" id="KW-0969">Cilium</keyword>
<organism evidence="7 8">
    <name type="scientific">Pseudomonas japonica</name>
    <dbReference type="NCBI Taxonomy" id="256466"/>
    <lineage>
        <taxon>Bacteria</taxon>
        <taxon>Pseudomonadati</taxon>
        <taxon>Pseudomonadota</taxon>
        <taxon>Gammaproteobacteria</taxon>
        <taxon>Pseudomonadales</taxon>
        <taxon>Pseudomonadaceae</taxon>
        <taxon>Pseudomonas</taxon>
    </lineage>
</organism>
<dbReference type="Proteomes" id="UP000198407">
    <property type="component" value="Unassembled WGS sequence"/>
</dbReference>
<evidence type="ECO:0000313" key="7">
    <source>
        <dbReference type="EMBL" id="SNS08313.1"/>
    </source>
</evidence>
<evidence type="ECO:0000256" key="4">
    <source>
        <dbReference type="ARBA" id="ARBA00022729"/>
    </source>
</evidence>
<evidence type="ECO:0000256" key="3">
    <source>
        <dbReference type="ARBA" id="ARBA00008994"/>
    </source>
</evidence>
<keyword evidence="4 6" id="KW-0732">Signal</keyword>
<dbReference type="PRINTS" id="PR01010">
    <property type="entry name" value="FLGPRINGFLGI"/>
</dbReference>
<comment type="similarity">
    <text evidence="3 6">Belongs to the FlgI family.</text>
</comment>
<dbReference type="NCBIfam" id="NF003676">
    <property type="entry name" value="PRK05303.1"/>
    <property type="match status" value="1"/>
</dbReference>
<evidence type="ECO:0000256" key="6">
    <source>
        <dbReference type="HAMAP-Rule" id="MF_00416"/>
    </source>
</evidence>
<name>A0A239BML7_9PSED</name>
<sequence precursor="true">MKSITAALTGLLLCLSATQVLAAEVRIKELTRIQGVRDYSVIGYGLVVGLAGSGDSERNRATRQALVNTLKNFNVNVADNDLNTRNTAAVMITGSLRSFSETGDKIDVEVSSLGDARSLLGGTLLMTPLYGPDEKLYALAQGPVSVGGFAFEANANSVQKNHPTVGRIPRGASVERSAFSEESTPNRLVLILNEPDYTTAQRIADTLTSQGGLSGVRVAHAAKVEIPVTPGTTLPRLISRIENLSVAPDYAARVVVNERTGTVVAGANVRLGEVNISQGNLNVVISTKFQVSQPVALIRPGANVSTVVVPDTEIDVREEQFPPVQLAEGAKVGDLVQALNRIKLSTREIITVLQAIKQAGALHAELIIQ</sequence>
<evidence type="ECO:0000256" key="1">
    <source>
        <dbReference type="ARBA" id="ARBA00002591"/>
    </source>
</evidence>
<dbReference type="GO" id="GO:0009428">
    <property type="term" value="C:bacterial-type flagellum basal body, distal rod, P ring"/>
    <property type="evidence" value="ECO:0007669"/>
    <property type="project" value="InterPro"/>
</dbReference>
<proteinExistence type="inferred from homology"/>
<dbReference type="Pfam" id="PF02119">
    <property type="entry name" value="FlgI"/>
    <property type="match status" value="1"/>
</dbReference>
<dbReference type="OrthoDB" id="9786431at2"/>
<dbReference type="RefSeq" id="WP_042128484.1">
    <property type="nucleotide sequence ID" value="NZ_FZOL01000003.1"/>
</dbReference>
<gene>
    <name evidence="6" type="primary">flgI</name>
    <name evidence="7" type="ORF">SAMN05444352_10319</name>
</gene>
<keyword evidence="7" id="KW-0966">Cell projection</keyword>
<dbReference type="PANTHER" id="PTHR30381:SF0">
    <property type="entry name" value="FLAGELLAR P-RING PROTEIN"/>
    <property type="match status" value="1"/>
</dbReference>
<accession>A0A239BML7</accession>
<comment type="subcellular location">
    <subcellularLocation>
        <location evidence="2 6">Bacterial flagellum basal body</location>
    </subcellularLocation>
</comment>
<feature type="signal peptide" evidence="6">
    <location>
        <begin position="1"/>
        <end position="22"/>
    </location>
</feature>
<dbReference type="EMBL" id="FZOL01000003">
    <property type="protein sequence ID" value="SNS08313.1"/>
    <property type="molecule type" value="Genomic_DNA"/>
</dbReference>
<keyword evidence="8" id="KW-1185">Reference proteome</keyword>
<dbReference type="GO" id="GO:0071973">
    <property type="term" value="P:bacterial-type flagellum-dependent cell motility"/>
    <property type="evidence" value="ECO:0007669"/>
    <property type="project" value="InterPro"/>
</dbReference>
<feature type="chain" id="PRO_5011323166" description="Flagellar P-ring protein" evidence="6">
    <location>
        <begin position="23"/>
        <end position="369"/>
    </location>
</feature>